<evidence type="ECO:0000313" key="8">
    <source>
        <dbReference type="Proteomes" id="UP001230426"/>
    </source>
</evidence>
<keyword evidence="4 6" id="KW-1133">Transmembrane helix</keyword>
<dbReference type="EMBL" id="JAUSRB010000002">
    <property type="protein sequence ID" value="MDP9869206.1"/>
    <property type="molecule type" value="Genomic_DNA"/>
</dbReference>
<dbReference type="Pfam" id="PF07690">
    <property type="entry name" value="MFS_1"/>
    <property type="match status" value="1"/>
</dbReference>
<evidence type="ECO:0000256" key="1">
    <source>
        <dbReference type="ARBA" id="ARBA00004141"/>
    </source>
</evidence>
<dbReference type="InterPro" id="IPR036259">
    <property type="entry name" value="MFS_trans_sf"/>
</dbReference>
<evidence type="ECO:0000256" key="2">
    <source>
        <dbReference type="ARBA" id="ARBA00022448"/>
    </source>
</evidence>
<comment type="subcellular location">
    <subcellularLocation>
        <location evidence="1">Membrane</location>
        <topology evidence="1">Multi-pass membrane protein</topology>
    </subcellularLocation>
</comment>
<keyword evidence="8" id="KW-1185">Reference proteome</keyword>
<feature type="transmembrane region" description="Helical" evidence="6">
    <location>
        <begin position="100"/>
        <end position="118"/>
    </location>
</feature>
<evidence type="ECO:0000256" key="3">
    <source>
        <dbReference type="ARBA" id="ARBA00022692"/>
    </source>
</evidence>
<feature type="transmembrane region" description="Helical" evidence="6">
    <location>
        <begin position="124"/>
        <end position="153"/>
    </location>
</feature>
<evidence type="ECO:0000256" key="5">
    <source>
        <dbReference type="ARBA" id="ARBA00023136"/>
    </source>
</evidence>
<dbReference type="InterPro" id="IPR011701">
    <property type="entry name" value="MFS"/>
</dbReference>
<dbReference type="RefSeq" id="WP_306872843.1">
    <property type="nucleotide sequence ID" value="NZ_JAUSRB010000002.1"/>
</dbReference>
<evidence type="ECO:0000313" key="7">
    <source>
        <dbReference type="EMBL" id="MDP9869206.1"/>
    </source>
</evidence>
<sequence>MASAAAVLLTAFAHWELRTAHPTVDVRLFADRTFSVASGILGITFFALFGVLFGYTQYLQLVHGFSPFAAGLGALPFALSMAATAGTSDRSTARFGPRNTIAAGLAVMAAGLGGLSLVTVTTPFAVLALTMGAVGAGMGLVTVPAGTATVAAVPREKTPEKDKVSVSSHGA</sequence>
<proteinExistence type="predicted"/>
<dbReference type="PANTHER" id="PTHR42718:SF9">
    <property type="entry name" value="MAJOR FACILITATOR SUPERFAMILY MULTIDRUG TRANSPORTER MFSC"/>
    <property type="match status" value="1"/>
</dbReference>
<organism evidence="7 8">
    <name type="scientific">Streptosporangium brasiliense</name>
    <dbReference type="NCBI Taxonomy" id="47480"/>
    <lineage>
        <taxon>Bacteria</taxon>
        <taxon>Bacillati</taxon>
        <taxon>Actinomycetota</taxon>
        <taxon>Actinomycetes</taxon>
        <taxon>Streptosporangiales</taxon>
        <taxon>Streptosporangiaceae</taxon>
        <taxon>Streptosporangium</taxon>
    </lineage>
</organism>
<dbReference type="SUPFAM" id="SSF103473">
    <property type="entry name" value="MFS general substrate transporter"/>
    <property type="match status" value="1"/>
</dbReference>
<reference evidence="7 8" key="1">
    <citation type="submission" date="2023-07" db="EMBL/GenBank/DDBJ databases">
        <title>Sequencing the genomes of 1000 actinobacteria strains.</title>
        <authorList>
            <person name="Klenk H.-P."/>
        </authorList>
    </citation>
    <scope>NUCLEOTIDE SEQUENCE [LARGE SCALE GENOMIC DNA]</scope>
    <source>
        <strain evidence="7 8">DSM 44109</strain>
    </source>
</reference>
<keyword evidence="2" id="KW-0813">Transport</keyword>
<feature type="transmembrane region" description="Helical" evidence="6">
    <location>
        <begin position="36"/>
        <end position="55"/>
    </location>
</feature>
<evidence type="ECO:0000256" key="4">
    <source>
        <dbReference type="ARBA" id="ARBA00022989"/>
    </source>
</evidence>
<keyword evidence="5 6" id="KW-0472">Membrane</keyword>
<keyword evidence="3 6" id="KW-0812">Transmembrane</keyword>
<dbReference type="Proteomes" id="UP001230426">
    <property type="component" value="Unassembled WGS sequence"/>
</dbReference>
<evidence type="ECO:0000256" key="6">
    <source>
        <dbReference type="SAM" id="Phobius"/>
    </source>
</evidence>
<protein>
    <submittedName>
        <fullName evidence="7">MFS family permease</fullName>
    </submittedName>
</protein>
<gene>
    <name evidence="7" type="ORF">J2S55_008472</name>
</gene>
<accession>A0ABT9RIT3</accession>
<dbReference type="Gene3D" id="1.20.1250.20">
    <property type="entry name" value="MFS general substrate transporter like domains"/>
    <property type="match status" value="1"/>
</dbReference>
<dbReference type="PANTHER" id="PTHR42718">
    <property type="entry name" value="MAJOR FACILITATOR SUPERFAMILY MULTIDRUG TRANSPORTER MFSC"/>
    <property type="match status" value="1"/>
</dbReference>
<name>A0ABT9RIT3_9ACTN</name>
<comment type="caution">
    <text evidence="7">The sequence shown here is derived from an EMBL/GenBank/DDBJ whole genome shotgun (WGS) entry which is preliminary data.</text>
</comment>